<organism evidence="2 3">
    <name type="scientific">Kibdelosporangium aridum</name>
    <dbReference type="NCBI Taxonomy" id="2030"/>
    <lineage>
        <taxon>Bacteria</taxon>
        <taxon>Bacillati</taxon>
        <taxon>Actinomycetota</taxon>
        <taxon>Actinomycetes</taxon>
        <taxon>Pseudonocardiales</taxon>
        <taxon>Pseudonocardiaceae</taxon>
        <taxon>Kibdelosporangium</taxon>
    </lineage>
</organism>
<accession>A0A1Y5XPD9</accession>
<dbReference type="EMBL" id="FWXV01000003">
    <property type="protein sequence ID" value="SMD09848.1"/>
    <property type="molecule type" value="Genomic_DNA"/>
</dbReference>
<keyword evidence="3" id="KW-1185">Reference proteome</keyword>
<feature type="region of interest" description="Disordered" evidence="1">
    <location>
        <begin position="199"/>
        <end position="230"/>
    </location>
</feature>
<gene>
    <name evidence="2" type="ORF">SAMN05661093_04526</name>
</gene>
<evidence type="ECO:0000313" key="2">
    <source>
        <dbReference type="EMBL" id="SMD09848.1"/>
    </source>
</evidence>
<protein>
    <submittedName>
        <fullName evidence="2">HEXXH motif-containing protein</fullName>
    </submittedName>
</protein>
<evidence type="ECO:0000256" key="1">
    <source>
        <dbReference type="SAM" id="MobiDB-lite"/>
    </source>
</evidence>
<dbReference type="OrthoDB" id="796761at2"/>
<evidence type="ECO:0000313" key="3">
    <source>
        <dbReference type="Proteomes" id="UP000192674"/>
    </source>
</evidence>
<proteinExistence type="predicted"/>
<dbReference type="AlphaFoldDB" id="A0A1Y5XPD9"/>
<name>A0A1Y5XPD9_KIBAR</name>
<reference evidence="2 3" key="1">
    <citation type="submission" date="2017-04" db="EMBL/GenBank/DDBJ databases">
        <authorList>
            <person name="Afonso C.L."/>
            <person name="Miller P.J."/>
            <person name="Scott M.A."/>
            <person name="Spackman E."/>
            <person name="Goraichik I."/>
            <person name="Dimitrov K.M."/>
            <person name="Suarez D.L."/>
            <person name="Swayne D.E."/>
        </authorList>
    </citation>
    <scope>NUCLEOTIDE SEQUENCE [LARGE SCALE GENOMIC DNA]</scope>
    <source>
        <strain evidence="2 3">DSM 43828</strain>
    </source>
</reference>
<sequence length="254" mass="27492">MPGNAVTHQLSPAFLAEFCSGAITPHSMNELQASVYSQRRAMWLAVTMTAPGHPGVSDFLAELEQAWTIVEGLEKHAPEVVESILMHPSTGVWLVRALRALLGHLDLGELHYLRCLAAAAAIRAGHPCTLAVPAIRGVVSLPTVGHVRIPTESKMCFVELRNSAGSTTLHIGEDAAPISFGYSTASQPGIFSHAISPRHGSWRRSASGDRRQQSVPRIRRSARARSVDRGRMDSLAGVVRQRMGHAHTATPRLR</sequence>
<dbReference type="Proteomes" id="UP000192674">
    <property type="component" value="Unassembled WGS sequence"/>
</dbReference>